<keyword evidence="3" id="KW-1185">Reference proteome</keyword>
<dbReference type="Pfam" id="PF00296">
    <property type="entry name" value="Bac_luciferase"/>
    <property type="match status" value="1"/>
</dbReference>
<evidence type="ECO:0000313" key="2">
    <source>
        <dbReference type="EMBL" id="GDY49914.1"/>
    </source>
</evidence>
<dbReference type="InterPro" id="IPR050564">
    <property type="entry name" value="F420-G6PD/mer"/>
</dbReference>
<dbReference type="NCBIfam" id="TIGR03620">
    <property type="entry name" value="F420_MSMEG_4141"/>
    <property type="match status" value="1"/>
</dbReference>
<dbReference type="InterPro" id="IPR036661">
    <property type="entry name" value="Luciferase-like_sf"/>
</dbReference>
<dbReference type="GO" id="GO:0016705">
    <property type="term" value="F:oxidoreductase activity, acting on paired donors, with incorporation or reduction of molecular oxygen"/>
    <property type="evidence" value="ECO:0007669"/>
    <property type="project" value="InterPro"/>
</dbReference>
<dbReference type="Proteomes" id="UP000301309">
    <property type="component" value="Unassembled WGS sequence"/>
</dbReference>
<gene>
    <name evidence="2" type="ORF">SVIO_005370</name>
</gene>
<evidence type="ECO:0000259" key="1">
    <source>
        <dbReference type="Pfam" id="PF00296"/>
    </source>
</evidence>
<feature type="domain" description="Luciferase-like" evidence="1">
    <location>
        <begin position="29"/>
        <end position="280"/>
    </location>
</feature>
<evidence type="ECO:0000313" key="3">
    <source>
        <dbReference type="Proteomes" id="UP000301309"/>
    </source>
</evidence>
<dbReference type="EMBL" id="BJHW01000001">
    <property type="protein sequence ID" value="GDY49914.1"/>
    <property type="molecule type" value="Genomic_DNA"/>
</dbReference>
<dbReference type="InterPro" id="IPR011251">
    <property type="entry name" value="Luciferase-like_dom"/>
</dbReference>
<dbReference type="InterPro" id="IPR019922">
    <property type="entry name" value="Lucif-like_OxRdatse_MSMEG_4141"/>
</dbReference>
<dbReference type="AlphaFoldDB" id="A0A4D4KP34"/>
<dbReference type="PANTHER" id="PTHR43244">
    <property type="match status" value="1"/>
</dbReference>
<proteinExistence type="predicted"/>
<reference evidence="2 3" key="1">
    <citation type="journal article" date="2020" name="Int. J. Syst. Evol. Microbiol.">
        <title>Reclassification of Streptomyces castelarensis and Streptomyces sporoclivatus as later heterotypic synonyms of Streptomyces antimycoticus.</title>
        <authorList>
            <person name="Komaki H."/>
            <person name="Tamura T."/>
        </authorList>
    </citation>
    <scope>NUCLEOTIDE SEQUENCE [LARGE SCALE GENOMIC DNA]</scope>
    <source>
        <strain evidence="2 3">NBRC 13459</strain>
    </source>
</reference>
<accession>A0A4D4KP34</accession>
<sequence>MKTTMRATAVVDSARRTLGPVGVCLPVSSTATASVGEERAGVRQLEHAGYRAAWTNEVIGKDALTQLSVLLAATEQMAFGTCVATIWARPPQTTHAAAAYLAQAHPHRFTLGLGVGYRQQAESVGRGFGRPLATLRDYVTGMDNHTRPPAPEAAYPRILGANGPKMLQLAAEIADGALPAGQPPEHTARARQLLGPDKLLVVGQLVVVDDDHDRARARARQVVTTWSTSATFRAGLAELGYPAKESIQASDRVVDALVAHGGPDTIAAKVHAHLAAGADHVTLLLPLGTEFTPGIHQLTLVAPALTDLT</sequence>
<protein>
    <recommendedName>
        <fullName evidence="1">Luciferase-like domain-containing protein</fullName>
    </recommendedName>
</protein>
<dbReference type="Gene3D" id="3.20.20.30">
    <property type="entry name" value="Luciferase-like domain"/>
    <property type="match status" value="1"/>
</dbReference>
<dbReference type="CDD" id="cd01097">
    <property type="entry name" value="Tetrahydromethanopterin_reductase"/>
    <property type="match status" value="1"/>
</dbReference>
<dbReference type="PANTHER" id="PTHR43244:SF2">
    <property type="entry name" value="CONSERVED HYPOTHETICAL ALANINE AND PROLINE-RICH PROTEIN"/>
    <property type="match status" value="1"/>
</dbReference>
<dbReference type="SUPFAM" id="SSF51679">
    <property type="entry name" value="Bacterial luciferase-like"/>
    <property type="match status" value="1"/>
</dbReference>
<organism evidence="2 3">
    <name type="scientific">Streptomyces violaceusniger</name>
    <dbReference type="NCBI Taxonomy" id="68280"/>
    <lineage>
        <taxon>Bacteria</taxon>
        <taxon>Bacillati</taxon>
        <taxon>Actinomycetota</taxon>
        <taxon>Actinomycetes</taxon>
        <taxon>Kitasatosporales</taxon>
        <taxon>Streptomycetaceae</taxon>
        <taxon>Streptomyces</taxon>
        <taxon>Streptomyces violaceusniger group</taxon>
    </lineage>
</organism>
<comment type="caution">
    <text evidence="2">The sequence shown here is derived from an EMBL/GenBank/DDBJ whole genome shotgun (WGS) entry which is preliminary data.</text>
</comment>
<name>A0A4D4KP34_STRVO</name>